<evidence type="ECO:0000313" key="1">
    <source>
        <dbReference type="EMBL" id="CAF2057514.1"/>
    </source>
</evidence>
<gene>
    <name evidence="1" type="ORF">DARMORV10_C06P17240.1</name>
</gene>
<reference evidence="1" key="1">
    <citation type="submission" date="2021-01" db="EMBL/GenBank/DDBJ databases">
        <authorList>
            <consortium name="Genoscope - CEA"/>
            <person name="William W."/>
        </authorList>
    </citation>
    <scope>NUCLEOTIDE SEQUENCE</scope>
</reference>
<accession>A0A816Q5S1</accession>
<dbReference type="EMBL" id="HG994370">
    <property type="protein sequence ID" value="CAF2057514.1"/>
    <property type="molecule type" value="Genomic_DNA"/>
</dbReference>
<organism evidence="1">
    <name type="scientific">Brassica napus</name>
    <name type="common">Rape</name>
    <dbReference type="NCBI Taxonomy" id="3708"/>
    <lineage>
        <taxon>Eukaryota</taxon>
        <taxon>Viridiplantae</taxon>
        <taxon>Streptophyta</taxon>
        <taxon>Embryophyta</taxon>
        <taxon>Tracheophyta</taxon>
        <taxon>Spermatophyta</taxon>
        <taxon>Magnoliopsida</taxon>
        <taxon>eudicotyledons</taxon>
        <taxon>Gunneridae</taxon>
        <taxon>Pentapetalae</taxon>
        <taxon>rosids</taxon>
        <taxon>malvids</taxon>
        <taxon>Brassicales</taxon>
        <taxon>Brassicaceae</taxon>
        <taxon>Brassiceae</taxon>
        <taxon>Brassica</taxon>
    </lineage>
</organism>
<sequence>MQKRPPSPRKGTRSRRLHQARVLLLLFELGLRREL</sequence>
<name>A0A816Q5S1_BRANA</name>
<dbReference type="Proteomes" id="UP001295469">
    <property type="component" value="Chromosome C06"/>
</dbReference>
<dbReference type="AlphaFoldDB" id="A0A816Q5S1"/>
<proteinExistence type="predicted"/>
<protein>
    <submittedName>
        <fullName evidence="1">(rape) hypothetical protein</fullName>
    </submittedName>
</protein>